<dbReference type="InterPro" id="IPR015421">
    <property type="entry name" value="PyrdxlP-dep_Trfase_major"/>
</dbReference>
<dbReference type="InterPro" id="IPR015424">
    <property type="entry name" value="PyrdxlP-dep_Trfase"/>
</dbReference>
<evidence type="ECO:0000256" key="2">
    <source>
        <dbReference type="ARBA" id="ARBA00010008"/>
    </source>
</evidence>
<dbReference type="PANTHER" id="PTHR13693">
    <property type="entry name" value="CLASS II AMINOTRANSFERASE/8-AMINO-7-OXONONANOATE SYNTHASE"/>
    <property type="match status" value="1"/>
</dbReference>
<keyword evidence="4" id="KW-0663">Pyridoxal phosphate</keyword>
<comment type="cofactor">
    <cofactor evidence="1">
        <name>pyridoxal 5'-phosphate</name>
        <dbReference type="ChEBI" id="CHEBI:597326"/>
    </cofactor>
</comment>
<dbReference type="AlphaFoldDB" id="A0A1L9R592"/>
<comment type="similarity">
    <text evidence="2">Belongs to the class-II pyridoxal-phosphate-dependent aminotransferase family. BioF subfamily.</text>
</comment>
<gene>
    <name evidence="6" type="ORF">ASPWEDRAFT_120806</name>
</gene>
<dbReference type="PANTHER" id="PTHR13693:SF77">
    <property type="entry name" value="8-AMINO-7-OXONONANOATE SYNTHASE"/>
    <property type="match status" value="1"/>
</dbReference>
<dbReference type="OrthoDB" id="2382073at2759"/>
<evidence type="ECO:0000256" key="4">
    <source>
        <dbReference type="ARBA" id="ARBA00022898"/>
    </source>
</evidence>
<dbReference type="STRING" id="1073089.A0A1L9R592"/>
<dbReference type="GO" id="GO:0030170">
    <property type="term" value="F:pyridoxal phosphate binding"/>
    <property type="evidence" value="ECO:0007669"/>
    <property type="project" value="InterPro"/>
</dbReference>
<feature type="domain" description="Aminotransferase class I/classII large" evidence="5">
    <location>
        <begin position="52"/>
        <end position="427"/>
    </location>
</feature>
<evidence type="ECO:0000256" key="3">
    <source>
        <dbReference type="ARBA" id="ARBA00022679"/>
    </source>
</evidence>
<sequence>MSFKPIMMQRLAAQEPQSHRFKHAPVFHRNLEARLDERRKANRMHVMNVPRKTVDFSSNDFLSLATSGLLKTEFLNELERNPDFQVGQSGSRLMDGNTEYLENLEKEMADFFRADTCLIFNSGYDANSAIFSVLPQLGDAILYDELVHASILDGLDRSRATIRKPFIHNDLNSLREMLLSLWKSEPHLAQGKGSVIIAIESVYSMDGDVSPVGEILKIAQEVFPLGNTEIFLDEAHSTGLMGPLGRGMACELGIEKKIACRLHTFGKAMGCNGAIVLGSESIRNMLLNFATGLIFTAGPAFPFAACMRAAVNVLKDGKAEPMRAKLQSNVRYFFRRLFSHPVWKQARQANLLEIPVAENYENRTLLTQIVPLWTQARDNHHLASHLHLSDYKAFPVSYPVVPKGQGRIRLVFHAANTAKEIDTLIQILCDWAQEMIDSRTKQVPLSCTWAKIIQAGEVRKQKRLEEEAKQGSRDRKVSNLKNVLGPLIVESKTHQYVEKSLL</sequence>
<accession>A0A1L9R592</accession>
<dbReference type="SUPFAM" id="SSF53383">
    <property type="entry name" value="PLP-dependent transferases"/>
    <property type="match status" value="1"/>
</dbReference>
<reference evidence="7" key="1">
    <citation type="journal article" date="2017" name="Genome Biol.">
        <title>Comparative genomics reveals high biological diversity and specific adaptations in the industrially and medically important fungal genus Aspergillus.</title>
        <authorList>
            <person name="de Vries R.P."/>
            <person name="Riley R."/>
            <person name="Wiebenga A."/>
            <person name="Aguilar-Osorio G."/>
            <person name="Amillis S."/>
            <person name="Uchima C.A."/>
            <person name="Anderluh G."/>
            <person name="Asadollahi M."/>
            <person name="Askin M."/>
            <person name="Barry K."/>
            <person name="Battaglia E."/>
            <person name="Bayram O."/>
            <person name="Benocci T."/>
            <person name="Braus-Stromeyer S.A."/>
            <person name="Caldana C."/>
            <person name="Canovas D."/>
            <person name="Cerqueira G.C."/>
            <person name="Chen F."/>
            <person name="Chen W."/>
            <person name="Choi C."/>
            <person name="Clum A."/>
            <person name="Dos Santos R.A."/>
            <person name="Damasio A.R."/>
            <person name="Diallinas G."/>
            <person name="Emri T."/>
            <person name="Fekete E."/>
            <person name="Flipphi M."/>
            <person name="Freyberg S."/>
            <person name="Gallo A."/>
            <person name="Gournas C."/>
            <person name="Habgood R."/>
            <person name="Hainaut M."/>
            <person name="Harispe M.L."/>
            <person name="Henrissat B."/>
            <person name="Hilden K.S."/>
            <person name="Hope R."/>
            <person name="Hossain A."/>
            <person name="Karabika E."/>
            <person name="Karaffa L."/>
            <person name="Karanyi Z."/>
            <person name="Krasevec N."/>
            <person name="Kuo A."/>
            <person name="Kusch H."/>
            <person name="LaButti K."/>
            <person name="Lagendijk E.L."/>
            <person name="Lapidus A."/>
            <person name="Levasseur A."/>
            <person name="Lindquist E."/>
            <person name="Lipzen A."/>
            <person name="Logrieco A.F."/>
            <person name="MacCabe A."/>
            <person name="Maekelae M.R."/>
            <person name="Malavazi I."/>
            <person name="Melin P."/>
            <person name="Meyer V."/>
            <person name="Mielnichuk N."/>
            <person name="Miskei M."/>
            <person name="Molnar A.P."/>
            <person name="Mule G."/>
            <person name="Ngan C.Y."/>
            <person name="Orejas M."/>
            <person name="Orosz E."/>
            <person name="Ouedraogo J.P."/>
            <person name="Overkamp K.M."/>
            <person name="Park H.-S."/>
            <person name="Perrone G."/>
            <person name="Piumi F."/>
            <person name="Punt P.J."/>
            <person name="Ram A.F."/>
            <person name="Ramon A."/>
            <person name="Rauscher S."/>
            <person name="Record E."/>
            <person name="Riano-Pachon D.M."/>
            <person name="Robert V."/>
            <person name="Roehrig J."/>
            <person name="Ruller R."/>
            <person name="Salamov A."/>
            <person name="Salih N.S."/>
            <person name="Samson R.A."/>
            <person name="Sandor E."/>
            <person name="Sanguinetti M."/>
            <person name="Schuetze T."/>
            <person name="Sepcic K."/>
            <person name="Shelest E."/>
            <person name="Sherlock G."/>
            <person name="Sophianopoulou V."/>
            <person name="Squina F.M."/>
            <person name="Sun H."/>
            <person name="Susca A."/>
            <person name="Todd R.B."/>
            <person name="Tsang A."/>
            <person name="Unkles S.E."/>
            <person name="van de Wiele N."/>
            <person name="van Rossen-Uffink D."/>
            <person name="Oliveira J.V."/>
            <person name="Vesth T.C."/>
            <person name="Visser J."/>
            <person name="Yu J.-H."/>
            <person name="Zhou M."/>
            <person name="Andersen M.R."/>
            <person name="Archer D.B."/>
            <person name="Baker S.E."/>
            <person name="Benoit I."/>
            <person name="Brakhage A.A."/>
            <person name="Braus G.H."/>
            <person name="Fischer R."/>
            <person name="Frisvad J.C."/>
            <person name="Goldman G.H."/>
            <person name="Houbraken J."/>
            <person name="Oakley B."/>
            <person name="Pocsi I."/>
            <person name="Scazzocchio C."/>
            <person name="Seiboth B."/>
            <person name="vanKuyk P.A."/>
            <person name="Wortman J."/>
            <person name="Dyer P.S."/>
            <person name="Grigoriev I.V."/>
        </authorList>
    </citation>
    <scope>NUCLEOTIDE SEQUENCE [LARGE SCALE GENOMIC DNA]</scope>
    <source>
        <strain evidence="7">DTO 134E9</strain>
    </source>
</reference>
<keyword evidence="3" id="KW-0808">Transferase</keyword>
<evidence type="ECO:0000259" key="5">
    <source>
        <dbReference type="Pfam" id="PF00155"/>
    </source>
</evidence>
<protein>
    <recommendedName>
        <fullName evidence="5">Aminotransferase class I/classII large domain-containing protein</fullName>
    </recommendedName>
</protein>
<dbReference type="InterPro" id="IPR015422">
    <property type="entry name" value="PyrdxlP-dep_Trfase_small"/>
</dbReference>
<evidence type="ECO:0000313" key="7">
    <source>
        <dbReference type="Proteomes" id="UP000184383"/>
    </source>
</evidence>
<dbReference type="Pfam" id="PF00155">
    <property type="entry name" value="Aminotran_1_2"/>
    <property type="match status" value="1"/>
</dbReference>
<name>A0A1L9R592_ASPWE</name>
<dbReference type="Proteomes" id="UP000184383">
    <property type="component" value="Unassembled WGS sequence"/>
</dbReference>
<dbReference type="Gene3D" id="3.40.640.10">
    <property type="entry name" value="Type I PLP-dependent aspartate aminotransferase-like (Major domain)"/>
    <property type="match status" value="1"/>
</dbReference>
<dbReference type="EMBL" id="KV878217">
    <property type="protein sequence ID" value="OJJ30105.1"/>
    <property type="molecule type" value="Genomic_DNA"/>
</dbReference>
<dbReference type="GeneID" id="63744867"/>
<dbReference type="GO" id="GO:0009102">
    <property type="term" value="P:biotin biosynthetic process"/>
    <property type="evidence" value="ECO:0007669"/>
    <property type="project" value="TreeGrafter"/>
</dbReference>
<dbReference type="InterPro" id="IPR004839">
    <property type="entry name" value="Aminotransferase_I/II_large"/>
</dbReference>
<dbReference type="GO" id="GO:0016740">
    <property type="term" value="F:transferase activity"/>
    <property type="evidence" value="ECO:0007669"/>
    <property type="project" value="UniProtKB-KW"/>
</dbReference>
<evidence type="ECO:0000256" key="1">
    <source>
        <dbReference type="ARBA" id="ARBA00001933"/>
    </source>
</evidence>
<dbReference type="VEuPathDB" id="FungiDB:ASPWEDRAFT_120806"/>
<dbReference type="RefSeq" id="XP_040683782.1">
    <property type="nucleotide sequence ID" value="XM_040829019.1"/>
</dbReference>
<dbReference type="Gene3D" id="3.90.1150.10">
    <property type="entry name" value="Aspartate Aminotransferase, domain 1"/>
    <property type="match status" value="1"/>
</dbReference>
<organism evidence="6 7">
    <name type="scientific">Aspergillus wentii DTO 134E9</name>
    <dbReference type="NCBI Taxonomy" id="1073089"/>
    <lineage>
        <taxon>Eukaryota</taxon>
        <taxon>Fungi</taxon>
        <taxon>Dikarya</taxon>
        <taxon>Ascomycota</taxon>
        <taxon>Pezizomycotina</taxon>
        <taxon>Eurotiomycetes</taxon>
        <taxon>Eurotiomycetidae</taxon>
        <taxon>Eurotiales</taxon>
        <taxon>Aspergillaceae</taxon>
        <taxon>Aspergillus</taxon>
        <taxon>Aspergillus subgen. Cremei</taxon>
    </lineage>
</organism>
<keyword evidence="7" id="KW-1185">Reference proteome</keyword>
<dbReference type="InterPro" id="IPR050087">
    <property type="entry name" value="AON_synthase_class-II"/>
</dbReference>
<proteinExistence type="inferred from homology"/>
<evidence type="ECO:0000313" key="6">
    <source>
        <dbReference type="EMBL" id="OJJ30105.1"/>
    </source>
</evidence>